<feature type="compositionally biased region" description="Low complexity" evidence="1">
    <location>
        <begin position="103"/>
        <end position="115"/>
    </location>
</feature>
<dbReference type="PANTHER" id="PTHR37233:SF3">
    <property type="entry name" value="DIFFERENTIATION-ASSOCIATED PROTEIN 1"/>
    <property type="match status" value="1"/>
</dbReference>
<keyword evidence="2" id="KW-0472">Membrane</keyword>
<accession>A0ABQ8C545</accession>
<dbReference type="PANTHER" id="PTHR37233">
    <property type="entry name" value="TRANSMEMBRANE PROTEIN"/>
    <property type="match status" value="1"/>
</dbReference>
<keyword evidence="2" id="KW-1133">Transmembrane helix</keyword>
<keyword evidence="2" id="KW-0812">Transmembrane</keyword>
<evidence type="ECO:0000313" key="4">
    <source>
        <dbReference type="Proteomes" id="UP000824890"/>
    </source>
</evidence>
<proteinExistence type="predicted"/>
<evidence type="ECO:0000256" key="2">
    <source>
        <dbReference type="SAM" id="Phobius"/>
    </source>
</evidence>
<feature type="non-terminal residue" evidence="3">
    <location>
        <position position="1"/>
    </location>
</feature>
<protein>
    <recommendedName>
        <fullName evidence="5">Differentiation-associated protein 1</fullName>
    </recommendedName>
</protein>
<reference evidence="3 4" key="1">
    <citation type="submission" date="2021-05" db="EMBL/GenBank/DDBJ databases">
        <title>Genome Assembly of Synthetic Allotetraploid Brassica napus Reveals Homoeologous Exchanges between Subgenomes.</title>
        <authorList>
            <person name="Davis J.T."/>
        </authorList>
    </citation>
    <scope>NUCLEOTIDE SEQUENCE [LARGE SCALE GENOMIC DNA]</scope>
    <source>
        <strain evidence="4">cv. Da-Ae</strain>
        <tissue evidence="3">Seedling</tissue>
    </source>
</reference>
<comment type="caution">
    <text evidence="3">The sequence shown here is derived from an EMBL/GenBank/DDBJ whole genome shotgun (WGS) entry which is preliminary data.</text>
</comment>
<keyword evidence="4" id="KW-1185">Reference proteome</keyword>
<name>A0ABQ8C545_BRANA</name>
<sequence>LHCHKHTKLFPSSSSSICIALKNYVHLYSKWPSLSTPASVLRSHPVVRFSTQVTTLKPSPLTFHTSPSSLLSSKRRLVLSCSKTNDDSIATTSVNDPPPPSPDSSSKPVESSNNNGSAKRAPLTARERLRAARVLSRYTEATPKPSKPKMGSQILEVLKESDKKSNRKPGLPEAPTNMLDDSKRGMPKKGLTFDLPGSADILVIAFSFVFISTVMFATTYVVWKLGGIHFNEN</sequence>
<evidence type="ECO:0000256" key="1">
    <source>
        <dbReference type="SAM" id="MobiDB-lite"/>
    </source>
</evidence>
<feature type="transmembrane region" description="Helical" evidence="2">
    <location>
        <begin position="201"/>
        <end position="223"/>
    </location>
</feature>
<feature type="region of interest" description="Disordered" evidence="1">
    <location>
        <begin position="87"/>
        <end position="125"/>
    </location>
</feature>
<dbReference type="EMBL" id="JAGKQM010000009">
    <property type="protein sequence ID" value="KAH0912192.1"/>
    <property type="molecule type" value="Genomic_DNA"/>
</dbReference>
<evidence type="ECO:0000313" key="3">
    <source>
        <dbReference type="EMBL" id="KAH0912192.1"/>
    </source>
</evidence>
<dbReference type="Proteomes" id="UP000824890">
    <property type="component" value="Unassembled WGS sequence"/>
</dbReference>
<organism evidence="3 4">
    <name type="scientific">Brassica napus</name>
    <name type="common">Rape</name>
    <dbReference type="NCBI Taxonomy" id="3708"/>
    <lineage>
        <taxon>Eukaryota</taxon>
        <taxon>Viridiplantae</taxon>
        <taxon>Streptophyta</taxon>
        <taxon>Embryophyta</taxon>
        <taxon>Tracheophyta</taxon>
        <taxon>Spermatophyta</taxon>
        <taxon>Magnoliopsida</taxon>
        <taxon>eudicotyledons</taxon>
        <taxon>Gunneridae</taxon>
        <taxon>Pentapetalae</taxon>
        <taxon>rosids</taxon>
        <taxon>malvids</taxon>
        <taxon>Brassicales</taxon>
        <taxon>Brassicaceae</taxon>
        <taxon>Brassiceae</taxon>
        <taxon>Brassica</taxon>
    </lineage>
</organism>
<evidence type="ECO:0008006" key="5">
    <source>
        <dbReference type="Google" id="ProtNLM"/>
    </source>
</evidence>
<gene>
    <name evidence="3" type="ORF">HID58_035513</name>
</gene>
<feature type="region of interest" description="Disordered" evidence="1">
    <location>
        <begin position="159"/>
        <end position="186"/>
    </location>
</feature>